<dbReference type="Gene3D" id="3.40.50.10900">
    <property type="entry name" value="PAC-like subunit"/>
    <property type="match status" value="1"/>
</dbReference>
<evidence type="ECO:0000256" key="1">
    <source>
        <dbReference type="SAM" id="MobiDB-lite"/>
    </source>
</evidence>
<dbReference type="InterPro" id="IPR008492">
    <property type="entry name" value="Rv2714-like"/>
</dbReference>
<gene>
    <name evidence="2" type="ORF">Cst04h_17210</name>
    <name evidence="3" type="ORF">Cst04h_26190</name>
</gene>
<evidence type="ECO:0000313" key="3">
    <source>
        <dbReference type="EMBL" id="GEA44449.1"/>
    </source>
</evidence>
<evidence type="ECO:0000313" key="2">
    <source>
        <dbReference type="EMBL" id="GEA43551.1"/>
    </source>
</evidence>
<evidence type="ECO:0000313" key="4">
    <source>
        <dbReference type="Proteomes" id="UP000315234"/>
    </source>
</evidence>
<sequence>MHEEQKRIYELEYPAPVVKDSSNADKGPTMIVAMHGYADAGQAVEASADHLKAALESRQLASFNSDELIDYRSRRPMVTIDKDRTVEIEPTDLGIKVLRDNSGKSFLLLSGPEPDLRWEAFTDAVVNIAEKFDVHNTIVLYAAPMPVPHTRPTVITAHGNSQELTGRMMKMDQTIMVPGSAALFLEKALDKKGRNVAGYTVSVPHYLASSPYPQGTFSLLNSVSNTAGLNLPLGSLEADIARVSQQLEEQVMDSDEITGVVQQLEQQYDYYHERYREEHPNALLPGEEGVPSGDEIGAEFQAFLAGLDKDSSQLHDILDSEIDDREDAAERAAEETSGEAERHEDKGSSEQSPNDRRNNLGDDI</sequence>
<dbReference type="RefSeq" id="WP_005529060.1">
    <property type="nucleotide sequence ID" value="NZ_BJLD01000002.1"/>
</dbReference>
<dbReference type="EMBL" id="BJLD01000002">
    <property type="protein sequence ID" value="GEA43551.1"/>
    <property type="molecule type" value="Genomic_DNA"/>
</dbReference>
<dbReference type="Pfam" id="PF09754">
    <property type="entry name" value="PAC2"/>
    <property type="match status" value="1"/>
</dbReference>
<accession>A0AAQ1TVX9</accession>
<dbReference type="PIRSF" id="PIRSF028754">
    <property type="entry name" value="UCP028754"/>
    <property type="match status" value="1"/>
</dbReference>
<dbReference type="AlphaFoldDB" id="A0AAQ1TVX9"/>
<dbReference type="Proteomes" id="UP000315234">
    <property type="component" value="Unassembled WGS sequence"/>
</dbReference>
<organism evidence="3 4">
    <name type="scientific">Corynebacterium striatum</name>
    <dbReference type="NCBI Taxonomy" id="43770"/>
    <lineage>
        <taxon>Bacteria</taxon>
        <taxon>Bacillati</taxon>
        <taxon>Actinomycetota</taxon>
        <taxon>Actinomycetes</taxon>
        <taxon>Mycobacteriales</taxon>
        <taxon>Corynebacteriaceae</taxon>
        <taxon>Corynebacterium</taxon>
    </lineage>
</organism>
<protein>
    <recommendedName>
        <fullName evidence="5">Proteasome protein</fullName>
    </recommendedName>
</protein>
<evidence type="ECO:0008006" key="5">
    <source>
        <dbReference type="Google" id="ProtNLM"/>
    </source>
</evidence>
<dbReference type="EMBL" id="BJLD01000006">
    <property type="protein sequence ID" value="GEA44449.1"/>
    <property type="molecule type" value="Genomic_DNA"/>
</dbReference>
<name>A0AAQ1TVX9_CORST</name>
<dbReference type="InterPro" id="IPR038389">
    <property type="entry name" value="PSMG2_sf"/>
</dbReference>
<proteinExistence type="predicted"/>
<feature type="compositionally biased region" description="Basic and acidic residues" evidence="1">
    <location>
        <begin position="328"/>
        <end position="364"/>
    </location>
</feature>
<feature type="region of interest" description="Disordered" evidence="1">
    <location>
        <begin position="320"/>
        <end position="364"/>
    </location>
</feature>
<dbReference type="SUPFAM" id="SSF159659">
    <property type="entry name" value="Cgl1923-like"/>
    <property type="match status" value="1"/>
</dbReference>
<reference evidence="3 4" key="1">
    <citation type="submission" date="2019-06" db="EMBL/GenBank/DDBJ databases">
        <title>Draft genome sequence of Corynebacterium striatum NBRC 15291.</title>
        <authorList>
            <person name="Miura T."/>
            <person name="Furukawa M."/>
            <person name="Shimamura M."/>
            <person name="Ohyama Y."/>
            <person name="Yamazoe A."/>
            <person name="Kawasaki H."/>
        </authorList>
    </citation>
    <scope>NUCLEOTIDE SEQUENCE [LARGE SCALE GENOMIC DNA]</scope>
    <source>
        <strain evidence="3 4">NBRC 15291</strain>
    </source>
</reference>
<comment type="caution">
    <text evidence="3">The sequence shown here is derived from an EMBL/GenBank/DDBJ whole genome shotgun (WGS) entry which is preliminary data.</text>
</comment>
<dbReference type="Gene3D" id="1.10.287.100">
    <property type="match status" value="1"/>
</dbReference>
<dbReference type="InterPro" id="IPR019151">
    <property type="entry name" value="Proteasome_assmbl_chaperone_2"/>
</dbReference>